<name>K1QVE6_MAGGI</name>
<accession>K1QVE6</accession>
<protein>
    <submittedName>
        <fullName evidence="1">Uncharacterized protein</fullName>
    </submittedName>
</protein>
<dbReference type="EMBL" id="JH816696">
    <property type="protein sequence ID" value="EKC35219.1"/>
    <property type="molecule type" value="Genomic_DNA"/>
</dbReference>
<sequence length="102" mass="11041">MRNLRLCYVDKLQTGDNLTQKMKSTGAIFLLLTITILQVVFFGCASSQNVTTASVTAAAPGSTLSVTASVTTGNGTDDRDKSDNKTNNNYVTWITLEVNCDW</sequence>
<organism evidence="1">
    <name type="scientific">Magallana gigas</name>
    <name type="common">Pacific oyster</name>
    <name type="synonym">Crassostrea gigas</name>
    <dbReference type="NCBI Taxonomy" id="29159"/>
    <lineage>
        <taxon>Eukaryota</taxon>
        <taxon>Metazoa</taxon>
        <taxon>Spiralia</taxon>
        <taxon>Lophotrochozoa</taxon>
        <taxon>Mollusca</taxon>
        <taxon>Bivalvia</taxon>
        <taxon>Autobranchia</taxon>
        <taxon>Pteriomorphia</taxon>
        <taxon>Ostreida</taxon>
        <taxon>Ostreoidea</taxon>
        <taxon>Ostreidae</taxon>
        <taxon>Magallana</taxon>
    </lineage>
</organism>
<dbReference type="InParanoid" id="K1QVE6"/>
<proteinExistence type="predicted"/>
<reference evidence="1" key="1">
    <citation type="journal article" date="2012" name="Nature">
        <title>The oyster genome reveals stress adaptation and complexity of shell formation.</title>
        <authorList>
            <person name="Zhang G."/>
            <person name="Fang X."/>
            <person name="Guo X."/>
            <person name="Li L."/>
            <person name="Luo R."/>
            <person name="Xu F."/>
            <person name="Yang P."/>
            <person name="Zhang L."/>
            <person name="Wang X."/>
            <person name="Qi H."/>
            <person name="Xiong Z."/>
            <person name="Que H."/>
            <person name="Xie Y."/>
            <person name="Holland P.W."/>
            <person name="Paps J."/>
            <person name="Zhu Y."/>
            <person name="Wu F."/>
            <person name="Chen Y."/>
            <person name="Wang J."/>
            <person name="Peng C."/>
            <person name="Meng J."/>
            <person name="Yang L."/>
            <person name="Liu J."/>
            <person name="Wen B."/>
            <person name="Zhang N."/>
            <person name="Huang Z."/>
            <person name="Zhu Q."/>
            <person name="Feng Y."/>
            <person name="Mount A."/>
            <person name="Hedgecock D."/>
            <person name="Xu Z."/>
            <person name="Liu Y."/>
            <person name="Domazet-Loso T."/>
            <person name="Du Y."/>
            <person name="Sun X."/>
            <person name="Zhang S."/>
            <person name="Liu B."/>
            <person name="Cheng P."/>
            <person name="Jiang X."/>
            <person name="Li J."/>
            <person name="Fan D."/>
            <person name="Wang W."/>
            <person name="Fu W."/>
            <person name="Wang T."/>
            <person name="Wang B."/>
            <person name="Zhang J."/>
            <person name="Peng Z."/>
            <person name="Li Y."/>
            <person name="Li N."/>
            <person name="Wang J."/>
            <person name="Chen M."/>
            <person name="He Y."/>
            <person name="Tan F."/>
            <person name="Song X."/>
            <person name="Zheng Q."/>
            <person name="Huang R."/>
            <person name="Yang H."/>
            <person name="Du X."/>
            <person name="Chen L."/>
            <person name="Yang M."/>
            <person name="Gaffney P.M."/>
            <person name="Wang S."/>
            <person name="Luo L."/>
            <person name="She Z."/>
            <person name="Ming Y."/>
            <person name="Huang W."/>
            <person name="Zhang S."/>
            <person name="Huang B."/>
            <person name="Zhang Y."/>
            <person name="Qu T."/>
            <person name="Ni P."/>
            <person name="Miao G."/>
            <person name="Wang J."/>
            <person name="Wang Q."/>
            <person name="Steinberg C.E."/>
            <person name="Wang H."/>
            <person name="Li N."/>
            <person name="Qian L."/>
            <person name="Zhang G."/>
            <person name="Li Y."/>
            <person name="Yang H."/>
            <person name="Liu X."/>
            <person name="Wang J."/>
            <person name="Yin Y."/>
            <person name="Wang J."/>
        </authorList>
    </citation>
    <scope>NUCLEOTIDE SEQUENCE [LARGE SCALE GENOMIC DNA]</scope>
    <source>
        <strain evidence="1">05x7-T-G4-1.051#20</strain>
    </source>
</reference>
<evidence type="ECO:0000313" key="1">
    <source>
        <dbReference type="EMBL" id="EKC35219.1"/>
    </source>
</evidence>
<dbReference type="AlphaFoldDB" id="K1QVE6"/>
<dbReference type="HOGENOM" id="CLU_2280130_0_0_1"/>
<gene>
    <name evidence="1" type="ORF">CGI_10019817</name>
</gene>